<proteinExistence type="predicted"/>
<dbReference type="Proteomes" id="UP000190657">
    <property type="component" value="Unassembled WGS sequence"/>
</dbReference>
<dbReference type="SUPFAM" id="SSF52151">
    <property type="entry name" value="FabD/lysophospholipase-like"/>
    <property type="match status" value="1"/>
</dbReference>
<evidence type="ECO:0000313" key="7">
    <source>
        <dbReference type="Proteomes" id="UP000190657"/>
    </source>
</evidence>
<dbReference type="Pfam" id="PF19890">
    <property type="entry name" value="DUF6363"/>
    <property type="match status" value="1"/>
</dbReference>
<evidence type="ECO:0000259" key="5">
    <source>
        <dbReference type="PROSITE" id="PS51635"/>
    </source>
</evidence>
<evidence type="ECO:0000256" key="3">
    <source>
        <dbReference type="ARBA" id="ARBA00023098"/>
    </source>
</evidence>
<protein>
    <submittedName>
        <fullName evidence="6">Predicted phospholipase, patatin/cPLA2 family</fullName>
    </submittedName>
</protein>
<feature type="active site" description="Nucleophile" evidence="4">
    <location>
        <position position="39"/>
    </location>
</feature>
<feature type="short sequence motif" description="DGA/G" evidence="4">
    <location>
        <begin position="159"/>
        <end position="161"/>
    </location>
</feature>
<keyword evidence="7" id="KW-1185">Reference proteome</keyword>
<keyword evidence="1 4" id="KW-0378">Hydrolase</keyword>
<dbReference type="GO" id="GO:0016042">
    <property type="term" value="P:lipid catabolic process"/>
    <property type="evidence" value="ECO:0007669"/>
    <property type="project" value="UniProtKB-UniRule"/>
</dbReference>
<dbReference type="InterPro" id="IPR016035">
    <property type="entry name" value="Acyl_Trfase/lysoPLipase"/>
</dbReference>
<comment type="caution">
    <text evidence="4">Lacks conserved residue(s) required for the propagation of feature annotation.</text>
</comment>
<evidence type="ECO:0000256" key="2">
    <source>
        <dbReference type="ARBA" id="ARBA00022963"/>
    </source>
</evidence>
<accession>A0A1T4KCF4</accession>
<dbReference type="Gene3D" id="3.40.1090.10">
    <property type="entry name" value="Cytosolic phospholipase A2 catalytic domain"/>
    <property type="match status" value="2"/>
</dbReference>
<feature type="active site" description="Proton acceptor" evidence="4">
    <location>
        <position position="159"/>
    </location>
</feature>
<dbReference type="GO" id="GO:0016787">
    <property type="term" value="F:hydrolase activity"/>
    <property type="evidence" value="ECO:0007669"/>
    <property type="project" value="UniProtKB-UniRule"/>
</dbReference>
<dbReference type="InterPro" id="IPR045943">
    <property type="entry name" value="DUF6363"/>
</dbReference>
<dbReference type="AlphaFoldDB" id="A0A1T4KCF4"/>
<dbReference type="STRING" id="290054.SAMN02745114_00420"/>
<keyword evidence="3 4" id="KW-0443">Lipid metabolism</keyword>
<keyword evidence="2 4" id="KW-0442">Lipid degradation</keyword>
<dbReference type="EMBL" id="FUWW01000003">
    <property type="protein sequence ID" value="SJZ40102.1"/>
    <property type="molecule type" value="Genomic_DNA"/>
</dbReference>
<gene>
    <name evidence="6" type="ORF">SAMN02745114_00420</name>
</gene>
<evidence type="ECO:0000256" key="1">
    <source>
        <dbReference type="ARBA" id="ARBA00022801"/>
    </source>
</evidence>
<evidence type="ECO:0000256" key="4">
    <source>
        <dbReference type="PROSITE-ProRule" id="PRU01161"/>
    </source>
</evidence>
<dbReference type="PROSITE" id="PS51635">
    <property type="entry name" value="PNPLA"/>
    <property type="match status" value="1"/>
</dbReference>
<dbReference type="InterPro" id="IPR050301">
    <property type="entry name" value="NTE"/>
</dbReference>
<dbReference type="PANTHER" id="PTHR14226">
    <property type="entry name" value="NEUROPATHY TARGET ESTERASE/SWISS CHEESE D.MELANOGASTER"/>
    <property type="match status" value="1"/>
</dbReference>
<dbReference type="OrthoDB" id="9802424at2"/>
<dbReference type="RefSeq" id="WP_078767918.1">
    <property type="nucleotide sequence ID" value="NZ_FUWW01000003.1"/>
</dbReference>
<organism evidence="6 7">
    <name type="scientific">Eubacterium coprostanoligenes</name>
    <dbReference type="NCBI Taxonomy" id="290054"/>
    <lineage>
        <taxon>Bacteria</taxon>
        <taxon>Bacillati</taxon>
        <taxon>Bacillota</taxon>
        <taxon>Clostridia</taxon>
        <taxon>Eubacteriales</taxon>
        <taxon>Eubacteriaceae</taxon>
        <taxon>Eubacterium</taxon>
    </lineage>
</organism>
<dbReference type="Pfam" id="PF01734">
    <property type="entry name" value="Patatin"/>
    <property type="match status" value="1"/>
</dbReference>
<name>A0A1T4KCF4_9FIRM</name>
<dbReference type="InterPro" id="IPR002641">
    <property type="entry name" value="PNPLA_dom"/>
</dbReference>
<dbReference type="CDD" id="cd07208">
    <property type="entry name" value="Pat_hypo_Ecoli_yjju_like"/>
    <property type="match status" value="1"/>
</dbReference>
<evidence type="ECO:0000313" key="6">
    <source>
        <dbReference type="EMBL" id="SJZ40102.1"/>
    </source>
</evidence>
<reference evidence="6 7" key="1">
    <citation type="submission" date="2017-02" db="EMBL/GenBank/DDBJ databases">
        <authorList>
            <person name="Peterson S.W."/>
        </authorList>
    </citation>
    <scope>NUCLEOTIDE SEQUENCE [LARGE SCALE GENOMIC DNA]</scope>
    <source>
        <strain evidence="6 7">ATCC 51222</strain>
    </source>
</reference>
<dbReference type="PANTHER" id="PTHR14226:SF25">
    <property type="entry name" value="PHOSPHOESTERASE"/>
    <property type="match status" value="1"/>
</dbReference>
<feature type="domain" description="PNPLA" evidence="5">
    <location>
        <begin position="6"/>
        <end position="172"/>
    </location>
</feature>
<feature type="short sequence motif" description="GXSXG" evidence="4">
    <location>
        <begin position="37"/>
        <end position="41"/>
    </location>
</feature>
<dbReference type="InterPro" id="IPR037483">
    <property type="entry name" value="YjjU-like"/>
</dbReference>
<sequence length="280" mass="31344">MYNVGLVLEGGGNRAIYTSGVLDAFIEKNIEFPYVIGVSAGSCNATSFIAKNYRRQHDIEIEYANDKRYMGISNMLKGHGFLNIDWIFGELAYELKPLNQEEFDKSNTVLCAVATNAQTGKPEYFYPKSMRNGCDELKASCSLPGVTKGVEIGGTTFFDGGLVDSIPLERAFDDGCKKAVVILTQHKSYVKEPMNPKVQKIFKKYPKIGEAAVNRHIMYNTQLEFVKQCEENGTAFVIQPNTPLQATSLERDLSKLEAIYQLGYKQGLERADEIKRFLAE</sequence>